<evidence type="ECO:0000313" key="8">
    <source>
        <dbReference type="EnsemblMetazoa" id="KAF7490097.1"/>
    </source>
</evidence>
<reference evidence="7" key="2">
    <citation type="submission" date="2020-01" db="EMBL/GenBank/DDBJ databases">
        <authorList>
            <person name="Korhonen P.K.K."/>
            <person name="Guangxu M.G."/>
            <person name="Wang T.W."/>
            <person name="Stroehlein A.J.S."/>
            <person name="Young N.D."/>
            <person name="Ang C.-S.A."/>
            <person name="Fernando D.W.F."/>
            <person name="Lu H.L."/>
            <person name="Taylor S.T."/>
            <person name="Ehtesham M.E.M."/>
            <person name="Najaraj S.H.N."/>
            <person name="Harsha G.H.G."/>
            <person name="Madugundu A.M."/>
            <person name="Renuse S.R."/>
            <person name="Holt D.H."/>
            <person name="Pandey A.P."/>
            <person name="Papenfuss A.P."/>
            <person name="Gasser R.B.G."/>
            <person name="Fischer K.F."/>
        </authorList>
    </citation>
    <scope>NUCLEOTIDE SEQUENCE</scope>
    <source>
        <strain evidence="7">SSS_KF_BRIS2020</strain>
    </source>
</reference>
<sequence>MERKDSSMIDVPELTTMNWKQSISSNPHRYDTNNAIKKCSRYISRLVHLDHMDFELALWQMVYLFLNPKKVYKNFQYRKQTKNQFARDDPAFFVLLSIWFIISATGLSLVLHLHFLGFIKFLFWVVLVDCLLIGLIVASLFWFVTNFFLKQSNSTQDVEWGYAFDVHLNAFFPPLLILNVFQLFFYNVFISGDSFLARLFGNTLFMVACAYYCYITFLGYSNLSFLVHTERILLYPIIPLFLFYLMATISNHNICRYIMDFYHYRVY</sequence>
<feature type="transmembrane region" description="Helical" evidence="6">
    <location>
        <begin position="232"/>
        <end position="249"/>
    </location>
</feature>
<evidence type="ECO:0000256" key="2">
    <source>
        <dbReference type="ARBA" id="ARBA00006293"/>
    </source>
</evidence>
<evidence type="ECO:0000256" key="3">
    <source>
        <dbReference type="ARBA" id="ARBA00022692"/>
    </source>
</evidence>
<accession>A0A834R4D1</accession>
<name>A0A834R4D1_SARSC</name>
<evidence type="ECO:0000256" key="1">
    <source>
        <dbReference type="ARBA" id="ARBA00004141"/>
    </source>
</evidence>
<dbReference type="Proteomes" id="UP000070412">
    <property type="component" value="Unassembled WGS sequence"/>
</dbReference>
<evidence type="ECO:0000313" key="7">
    <source>
        <dbReference type="EMBL" id="KAF7490097.1"/>
    </source>
</evidence>
<dbReference type="Pfam" id="PF05216">
    <property type="entry name" value="UNC-50"/>
    <property type="match status" value="1"/>
</dbReference>
<dbReference type="OrthoDB" id="10027013at2759"/>
<reference evidence="9" key="1">
    <citation type="journal article" date="2020" name="PLoS Negl. Trop. Dis.">
        <title>High-quality nuclear genome for Sarcoptes scabiei-A critical resource for a neglected parasite.</title>
        <authorList>
            <person name="Korhonen P.K."/>
            <person name="Gasser R.B."/>
            <person name="Ma G."/>
            <person name="Wang T."/>
            <person name="Stroehlein A.J."/>
            <person name="Young N.D."/>
            <person name="Ang C.S."/>
            <person name="Fernando D.D."/>
            <person name="Lu H.C."/>
            <person name="Taylor S."/>
            <person name="Reynolds S.L."/>
            <person name="Mofiz E."/>
            <person name="Najaraj S.H."/>
            <person name="Gowda H."/>
            <person name="Madugundu A."/>
            <person name="Renuse S."/>
            <person name="Holt D."/>
            <person name="Pandey A."/>
            <person name="Papenfuss A.T."/>
            <person name="Fischer K."/>
        </authorList>
    </citation>
    <scope>NUCLEOTIDE SEQUENCE [LARGE SCALE GENOMIC DNA]</scope>
</reference>
<protein>
    <submittedName>
        <fullName evidence="7">Protein unc-50 -like protein</fullName>
    </submittedName>
</protein>
<evidence type="ECO:0000256" key="6">
    <source>
        <dbReference type="SAM" id="Phobius"/>
    </source>
</evidence>
<dbReference type="AlphaFoldDB" id="A0A834R4D1"/>
<comment type="similarity">
    <text evidence="2">Belongs to the unc-50 family.</text>
</comment>
<evidence type="ECO:0000256" key="4">
    <source>
        <dbReference type="ARBA" id="ARBA00022989"/>
    </source>
</evidence>
<keyword evidence="4 6" id="KW-1133">Transmembrane helix</keyword>
<dbReference type="EnsemblMetazoa" id="SSS_8662s_mrna">
    <property type="protein sequence ID" value="KAF7490097.1"/>
    <property type="gene ID" value="SSS_8662"/>
</dbReference>
<keyword evidence="3 6" id="KW-0812">Transmembrane</keyword>
<proteinExistence type="inferred from homology"/>
<gene>
    <name evidence="7" type="ORF">SSS_8662</name>
</gene>
<reference evidence="8" key="3">
    <citation type="submission" date="2022-06" db="UniProtKB">
        <authorList>
            <consortium name="EnsemblMetazoa"/>
        </authorList>
    </citation>
    <scope>IDENTIFICATION</scope>
</reference>
<feature type="transmembrane region" description="Helical" evidence="6">
    <location>
        <begin position="195"/>
        <end position="220"/>
    </location>
</feature>
<dbReference type="PANTHER" id="PTHR12841:SF6">
    <property type="entry name" value="PROTEIN UNC-50 HOMOLOG"/>
    <property type="match status" value="1"/>
</dbReference>
<feature type="transmembrane region" description="Helical" evidence="6">
    <location>
        <begin position="121"/>
        <end position="149"/>
    </location>
</feature>
<comment type="subcellular location">
    <subcellularLocation>
        <location evidence="1">Membrane</location>
        <topology evidence="1">Multi-pass membrane protein</topology>
    </subcellularLocation>
</comment>
<feature type="transmembrane region" description="Helical" evidence="6">
    <location>
        <begin position="170"/>
        <end position="189"/>
    </location>
</feature>
<dbReference type="InterPro" id="IPR007881">
    <property type="entry name" value="UNC-50"/>
</dbReference>
<keyword evidence="5 6" id="KW-0472">Membrane</keyword>
<keyword evidence="9" id="KW-1185">Reference proteome</keyword>
<evidence type="ECO:0000313" key="9">
    <source>
        <dbReference type="Proteomes" id="UP000070412"/>
    </source>
</evidence>
<evidence type="ECO:0000256" key="5">
    <source>
        <dbReference type="ARBA" id="ARBA00023136"/>
    </source>
</evidence>
<dbReference type="GO" id="GO:0000139">
    <property type="term" value="C:Golgi membrane"/>
    <property type="evidence" value="ECO:0007669"/>
    <property type="project" value="TreeGrafter"/>
</dbReference>
<dbReference type="EMBL" id="WVUK01000062">
    <property type="protein sequence ID" value="KAF7490097.1"/>
    <property type="molecule type" value="Genomic_DNA"/>
</dbReference>
<dbReference type="PANTHER" id="PTHR12841">
    <property type="entry name" value="PROTEIN UNC-50 HOMOLOG"/>
    <property type="match status" value="1"/>
</dbReference>
<organism evidence="7">
    <name type="scientific">Sarcoptes scabiei</name>
    <name type="common">Itch mite</name>
    <name type="synonym">Acarus scabiei</name>
    <dbReference type="NCBI Taxonomy" id="52283"/>
    <lineage>
        <taxon>Eukaryota</taxon>
        <taxon>Metazoa</taxon>
        <taxon>Ecdysozoa</taxon>
        <taxon>Arthropoda</taxon>
        <taxon>Chelicerata</taxon>
        <taxon>Arachnida</taxon>
        <taxon>Acari</taxon>
        <taxon>Acariformes</taxon>
        <taxon>Sarcoptiformes</taxon>
        <taxon>Astigmata</taxon>
        <taxon>Psoroptidia</taxon>
        <taxon>Sarcoptoidea</taxon>
        <taxon>Sarcoptidae</taxon>
        <taxon>Sarcoptinae</taxon>
        <taxon>Sarcoptes</taxon>
    </lineage>
</organism>
<feature type="transmembrane region" description="Helical" evidence="6">
    <location>
        <begin position="92"/>
        <end position="115"/>
    </location>
</feature>